<dbReference type="PANTHER" id="PTHR45650">
    <property type="entry name" value="GDSL-LIKE LIPASE/ACYLHYDROLASE-RELATED"/>
    <property type="match status" value="1"/>
</dbReference>
<name>A0A835ILJ0_9MAGN</name>
<dbReference type="InterPro" id="IPR001087">
    <property type="entry name" value="GDSL"/>
</dbReference>
<dbReference type="CDD" id="cd01837">
    <property type="entry name" value="SGNH_plant_lipase_like"/>
    <property type="match status" value="1"/>
</dbReference>
<feature type="signal peptide" evidence="8">
    <location>
        <begin position="1"/>
        <end position="24"/>
    </location>
</feature>
<evidence type="ECO:0000256" key="4">
    <source>
        <dbReference type="ARBA" id="ARBA00022729"/>
    </source>
</evidence>
<keyword evidence="7" id="KW-0443">Lipid metabolism</keyword>
<dbReference type="EMBL" id="JADFTS010000002">
    <property type="protein sequence ID" value="KAF9620040.1"/>
    <property type="molecule type" value="Genomic_DNA"/>
</dbReference>
<gene>
    <name evidence="9" type="ORF">IFM89_010690</name>
</gene>
<feature type="chain" id="PRO_5032932549" description="GDSL esterase/lipase" evidence="8">
    <location>
        <begin position="25"/>
        <end position="355"/>
    </location>
</feature>
<dbReference type="Pfam" id="PF00657">
    <property type="entry name" value="Lipase_GDSL"/>
    <property type="match status" value="1"/>
</dbReference>
<organism evidence="9 10">
    <name type="scientific">Coptis chinensis</name>
    <dbReference type="NCBI Taxonomy" id="261450"/>
    <lineage>
        <taxon>Eukaryota</taxon>
        <taxon>Viridiplantae</taxon>
        <taxon>Streptophyta</taxon>
        <taxon>Embryophyta</taxon>
        <taxon>Tracheophyta</taxon>
        <taxon>Spermatophyta</taxon>
        <taxon>Magnoliopsida</taxon>
        <taxon>Ranunculales</taxon>
        <taxon>Ranunculaceae</taxon>
        <taxon>Coptidoideae</taxon>
        <taxon>Coptis</taxon>
    </lineage>
</organism>
<evidence type="ECO:0000256" key="2">
    <source>
        <dbReference type="ARBA" id="ARBA00008668"/>
    </source>
</evidence>
<dbReference type="InterPro" id="IPR035669">
    <property type="entry name" value="SGNH_plant_lipase-like"/>
</dbReference>
<evidence type="ECO:0000256" key="8">
    <source>
        <dbReference type="SAM" id="SignalP"/>
    </source>
</evidence>
<protein>
    <recommendedName>
        <fullName evidence="11">GDSL esterase/lipase</fullName>
    </recommendedName>
</protein>
<dbReference type="Proteomes" id="UP000631114">
    <property type="component" value="Unassembled WGS sequence"/>
</dbReference>
<dbReference type="PANTHER" id="PTHR45650:SF4">
    <property type="entry name" value="GDSL-LIKE LIPASE_ACYLHYDROLASE FAMILY PROTEIN, EXPRESSED"/>
    <property type="match status" value="1"/>
</dbReference>
<dbReference type="InterPro" id="IPR036514">
    <property type="entry name" value="SGNH_hydro_sf"/>
</dbReference>
<dbReference type="AlphaFoldDB" id="A0A835ILJ0"/>
<evidence type="ECO:0000256" key="6">
    <source>
        <dbReference type="ARBA" id="ARBA00022963"/>
    </source>
</evidence>
<evidence type="ECO:0000256" key="1">
    <source>
        <dbReference type="ARBA" id="ARBA00004613"/>
    </source>
</evidence>
<evidence type="ECO:0000256" key="3">
    <source>
        <dbReference type="ARBA" id="ARBA00022525"/>
    </source>
</evidence>
<dbReference type="SUPFAM" id="SSF52266">
    <property type="entry name" value="SGNH hydrolase"/>
    <property type="match status" value="1"/>
</dbReference>
<evidence type="ECO:0000256" key="7">
    <source>
        <dbReference type="ARBA" id="ARBA00023098"/>
    </source>
</evidence>
<evidence type="ECO:0000313" key="10">
    <source>
        <dbReference type="Proteomes" id="UP000631114"/>
    </source>
</evidence>
<reference evidence="9 10" key="1">
    <citation type="submission" date="2020-10" db="EMBL/GenBank/DDBJ databases">
        <title>The Coptis chinensis genome and diversification of protoberbering-type alkaloids.</title>
        <authorList>
            <person name="Wang B."/>
            <person name="Shu S."/>
            <person name="Song C."/>
            <person name="Liu Y."/>
        </authorList>
    </citation>
    <scope>NUCLEOTIDE SEQUENCE [LARGE SCALE GENOMIC DNA]</scope>
    <source>
        <strain evidence="9">HL-2020</strain>
        <tissue evidence="9">Leaf</tissue>
    </source>
</reference>
<dbReference type="Gene3D" id="3.40.50.1110">
    <property type="entry name" value="SGNH hydrolase"/>
    <property type="match status" value="1"/>
</dbReference>
<comment type="subcellular location">
    <subcellularLocation>
        <location evidence="1">Secreted</location>
    </subcellularLocation>
</comment>
<accession>A0A835ILJ0</accession>
<sequence>MGTFIRQHLSPTVFILFSVRICLAQVVPAIFVFGDSSLDVGNNNYLLSLSRANFPPNGIDFGMPTGRFTNGRTIIDIVGKSYCQELGLKDFTPPYLAPTTVGERILHGVNYASGGGGILNRTGFFFVGRLSMDTQLDYFAHTRQDIISSIGALATSKLLAKSIFVVNMGANDFLNNYATQTTSTPRPETFGHALISLYRAQLTKNFSRECRTSWVHPLQREQYPSAGHDCIASQNHLASLFNTARLKPLVTELNANLEGSEFVYADVYNILLDIIENFKSYGFVNFDSACCHSAGRFGGLVGCVPESEICPNRSKFVFWDAYHPSEASNLIIAKRLMDGDLNDISPQNIRKLVQG</sequence>
<evidence type="ECO:0000313" key="9">
    <source>
        <dbReference type="EMBL" id="KAF9620040.1"/>
    </source>
</evidence>
<keyword evidence="4 8" id="KW-0732">Signal</keyword>
<keyword evidence="3" id="KW-0964">Secreted</keyword>
<keyword evidence="5" id="KW-0378">Hydrolase</keyword>
<comment type="caution">
    <text evidence="9">The sequence shown here is derived from an EMBL/GenBank/DDBJ whole genome shotgun (WGS) entry which is preliminary data.</text>
</comment>
<evidence type="ECO:0000256" key="5">
    <source>
        <dbReference type="ARBA" id="ARBA00022801"/>
    </source>
</evidence>
<comment type="similarity">
    <text evidence="2">Belongs to the 'GDSL' lipolytic enzyme family.</text>
</comment>
<dbReference type="GO" id="GO:0016788">
    <property type="term" value="F:hydrolase activity, acting on ester bonds"/>
    <property type="evidence" value="ECO:0007669"/>
    <property type="project" value="InterPro"/>
</dbReference>
<dbReference type="OrthoDB" id="1600564at2759"/>
<proteinExistence type="inferred from homology"/>
<dbReference type="GO" id="GO:0016042">
    <property type="term" value="P:lipid catabolic process"/>
    <property type="evidence" value="ECO:0007669"/>
    <property type="project" value="UniProtKB-KW"/>
</dbReference>
<keyword evidence="10" id="KW-1185">Reference proteome</keyword>
<dbReference type="InterPro" id="IPR051238">
    <property type="entry name" value="GDSL_esterase/lipase"/>
</dbReference>
<evidence type="ECO:0008006" key="11">
    <source>
        <dbReference type="Google" id="ProtNLM"/>
    </source>
</evidence>
<keyword evidence="6" id="KW-0442">Lipid degradation</keyword>
<dbReference type="GO" id="GO:0005576">
    <property type="term" value="C:extracellular region"/>
    <property type="evidence" value="ECO:0007669"/>
    <property type="project" value="UniProtKB-SubCell"/>
</dbReference>